<dbReference type="InterPro" id="IPR009072">
    <property type="entry name" value="Histone-fold"/>
</dbReference>
<evidence type="ECO:0000256" key="7">
    <source>
        <dbReference type="SAM" id="MobiDB-lite"/>
    </source>
</evidence>
<dbReference type="InterPro" id="IPR003958">
    <property type="entry name" value="CBFA_NFYB_domain"/>
</dbReference>
<evidence type="ECO:0000256" key="1">
    <source>
        <dbReference type="ARBA" id="ARBA00004123"/>
    </source>
</evidence>
<dbReference type="Proteomes" id="UP000275078">
    <property type="component" value="Unassembled WGS sequence"/>
</dbReference>
<keyword evidence="10" id="KW-1185">Reference proteome</keyword>
<accession>A0A3N4IN30</accession>
<proteinExistence type="inferred from homology"/>
<evidence type="ECO:0000256" key="4">
    <source>
        <dbReference type="ARBA" id="ARBA00065307"/>
    </source>
</evidence>
<feature type="region of interest" description="Disordered" evidence="7">
    <location>
        <begin position="98"/>
        <end position="139"/>
    </location>
</feature>
<evidence type="ECO:0000256" key="5">
    <source>
        <dbReference type="ARBA" id="ARBA00072430"/>
    </source>
</evidence>
<reference evidence="9 10" key="1">
    <citation type="journal article" date="2018" name="Nat. Ecol. Evol.">
        <title>Pezizomycetes genomes reveal the molecular basis of ectomycorrhizal truffle lifestyle.</title>
        <authorList>
            <person name="Murat C."/>
            <person name="Payen T."/>
            <person name="Noel B."/>
            <person name="Kuo A."/>
            <person name="Morin E."/>
            <person name="Chen J."/>
            <person name="Kohler A."/>
            <person name="Krizsan K."/>
            <person name="Balestrini R."/>
            <person name="Da Silva C."/>
            <person name="Montanini B."/>
            <person name="Hainaut M."/>
            <person name="Levati E."/>
            <person name="Barry K.W."/>
            <person name="Belfiori B."/>
            <person name="Cichocki N."/>
            <person name="Clum A."/>
            <person name="Dockter R.B."/>
            <person name="Fauchery L."/>
            <person name="Guy J."/>
            <person name="Iotti M."/>
            <person name="Le Tacon F."/>
            <person name="Lindquist E.A."/>
            <person name="Lipzen A."/>
            <person name="Malagnac F."/>
            <person name="Mello A."/>
            <person name="Molinier V."/>
            <person name="Miyauchi S."/>
            <person name="Poulain J."/>
            <person name="Riccioni C."/>
            <person name="Rubini A."/>
            <person name="Sitrit Y."/>
            <person name="Splivallo R."/>
            <person name="Traeger S."/>
            <person name="Wang M."/>
            <person name="Zifcakova L."/>
            <person name="Wipf D."/>
            <person name="Zambonelli A."/>
            <person name="Paolocci F."/>
            <person name="Nowrousian M."/>
            <person name="Ottonello S."/>
            <person name="Baldrian P."/>
            <person name="Spatafora J.W."/>
            <person name="Henrissat B."/>
            <person name="Nagy L.G."/>
            <person name="Aury J.M."/>
            <person name="Wincker P."/>
            <person name="Grigoriev I.V."/>
            <person name="Bonfante P."/>
            <person name="Martin F.M."/>
        </authorList>
    </citation>
    <scope>NUCLEOTIDE SEQUENCE [LARGE SCALE GENOMIC DNA]</scope>
    <source>
        <strain evidence="9 10">RN42</strain>
    </source>
</reference>
<dbReference type="Gene3D" id="1.10.20.10">
    <property type="entry name" value="Histone, subunit A"/>
    <property type="match status" value="1"/>
</dbReference>
<evidence type="ECO:0000313" key="10">
    <source>
        <dbReference type="Proteomes" id="UP000275078"/>
    </source>
</evidence>
<dbReference type="GO" id="GO:0016251">
    <property type="term" value="F:RNA polymerase II general transcription initiation factor activity"/>
    <property type="evidence" value="ECO:0007669"/>
    <property type="project" value="TreeGrafter"/>
</dbReference>
<evidence type="ECO:0000256" key="2">
    <source>
        <dbReference type="ARBA" id="ARBA00023242"/>
    </source>
</evidence>
<organism evidence="9 10">
    <name type="scientific">Ascobolus immersus RN42</name>
    <dbReference type="NCBI Taxonomy" id="1160509"/>
    <lineage>
        <taxon>Eukaryota</taxon>
        <taxon>Fungi</taxon>
        <taxon>Dikarya</taxon>
        <taxon>Ascomycota</taxon>
        <taxon>Pezizomycotina</taxon>
        <taxon>Pezizomycetes</taxon>
        <taxon>Pezizales</taxon>
        <taxon>Ascobolaceae</taxon>
        <taxon>Ascobolus</taxon>
    </lineage>
</organism>
<sequence length="139" mass="15279">MPNPNVIPVRDVNIKTKFPVARIKRIMQADEDVGKVAQVTPVIVSKALEMFMVALCDKAADQARQRNSKRITAGHLKKAIAIEEKFDFLAEIIAKIPDAPSAPENPPSAATNSNDDEPEPPKKTRRPRGSGRAKKEESL</sequence>
<comment type="similarity">
    <text evidence="3">Belongs to the NC2 alpha/DRAP1 family.</text>
</comment>
<feature type="compositionally biased region" description="Low complexity" evidence="7">
    <location>
        <begin position="99"/>
        <end position="113"/>
    </location>
</feature>
<evidence type="ECO:0000256" key="3">
    <source>
        <dbReference type="ARBA" id="ARBA00061393"/>
    </source>
</evidence>
<dbReference type="OrthoDB" id="653904at2759"/>
<dbReference type="SUPFAM" id="SSF47113">
    <property type="entry name" value="Histone-fold"/>
    <property type="match status" value="1"/>
</dbReference>
<feature type="domain" description="Transcription factor CBF/NF-Y/archaeal histone" evidence="8">
    <location>
        <begin position="17"/>
        <end position="80"/>
    </location>
</feature>
<keyword evidence="2" id="KW-0539">Nucleus</keyword>
<protein>
    <recommendedName>
        <fullName evidence="5">NCT transcriptional regulatory complex subunit A</fullName>
    </recommendedName>
    <alternativeName>
        <fullName evidence="6">Negative cofactor 2 AB</fullName>
    </alternativeName>
</protein>
<dbReference type="PANTHER" id="PTHR10252:SF5">
    <property type="entry name" value="DR1-ASSOCIATED COREPRESSOR"/>
    <property type="match status" value="1"/>
</dbReference>
<dbReference type="PANTHER" id="PTHR10252">
    <property type="entry name" value="HISTONE-LIKE TRANSCRIPTION FACTOR CCAAT-RELATED"/>
    <property type="match status" value="1"/>
</dbReference>
<comment type="subunit">
    <text evidence="4">Forms the NCT transcriptional regulatory complex with nctB and mot1.</text>
</comment>
<dbReference type="FunFam" id="1.10.20.10:FF:000036">
    <property type="entry name" value="CBF/NF-Y family transcription factor"/>
    <property type="match status" value="1"/>
</dbReference>
<evidence type="ECO:0000259" key="8">
    <source>
        <dbReference type="Pfam" id="PF00808"/>
    </source>
</evidence>
<dbReference type="InterPro" id="IPR050568">
    <property type="entry name" value="Transcr_DNA_Rep_Reg"/>
</dbReference>
<dbReference type="GO" id="GO:0046982">
    <property type="term" value="F:protein heterodimerization activity"/>
    <property type="evidence" value="ECO:0007669"/>
    <property type="project" value="InterPro"/>
</dbReference>
<comment type="subcellular location">
    <subcellularLocation>
        <location evidence="1">Nucleus</location>
    </subcellularLocation>
</comment>
<dbReference type="Pfam" id="PF00808">
    <property type="entry name" value="CBFD_NFYB_HMF"/>
    <property type="match status" value="1"/>
</dbReference>
<evidence type="ECO:0000313" key="9">
    <source>
        <dbReference type="EMBL" id="RPA87533.1"/>
    </source>
</evidence>
<dbReference type="GO" id="GO:0017054">
    <property type="term" value="C:negative cofactor 2 complex"/>
    <property type="evidence" value="ECO:0007669"/>
    <property type="project" value="TreeGrafter"/>
</dbReference>
<dbReference type="AlphaFoldDB" id="A0A3N4IN30"/>
<dbReference type="GO" id="GO:0001046">
    <property type="term" value="F:core promoter sequence-specific DNA binding"/>
    <property type="evidence" value="ECO:0007669"/>
    <property type="project" value="TreeGrafter"/>
</dbReference>
<gene>
    <name evidence="9" type="ORF">BJ508DRAFT_202666</name>
</gene>
<name>A0A3N4IN30_ASCIM</name>
<dbReference type="CDD" id="cd22906">
    <property type="entry name" value="HFD_DRAP1"/>
    <property type="match status" value="1"/>
</dbReference>
<evidence type="ECO:0000256" key="6">
    <source>
        <dbReference type="ARBA" id="ARBA00075891"/>
    </source>
</evidence>
<dbReference type="STRING" id="1160509.A0A3N4IN30"/>
<feature type="compositionally biased region" description="Basic residues" evidence="7">
    <location>
        <begin position="123"/>
        <end position="132"/>
    </location>
</feature>
<dbReference type="EMBL" id="ML119646">
    <property type="protein sequence ID" value="RPA87533.1"/>
    <property type="molecule type" value="Genomic_DNA"/>
</dbReference>